<evidence type="ECO:0000313" key="3">
    <source>
        <dbReference type="WBParaSite" id="Gr19_v10_g11943.t1"/>
    </source>
</evidence>
<proteinExistence type="predicted"/>
<evidence type="ECO:0000313" key="2">
    <source>
        <dbReference type="Proteomes" id="UP000887572"/>
    </source>
</evidence>
<feature type="region of interest" description="Disordered" evidence="1">
    <location>
        <begin position="140"/>
        <end position="169"/>
    </location>
</feature>
<feature type="region of interest" description="Disordered" evidence="1">
    <location>
        <begin position="21"/>
        <end position="70"/>
    </location>
</feature>
<name>A0A914GZX0_GLORO</name>
<dbReference type="AlphaFoldDB" id="A0A914GZX0"/>
<accession>A0A914GZX0</accession>
<keyword evidence="2" id="KW-1185">Reference proteome</keyword>
<reference evidence="3" key="1">
    <citation type="submission" date="2022-11" db="UniProtKB">
        <authorList>
            <consortium name="WormBaseParasite"/>
        </authorList>
    </citation>
    <scope>IDENTIFICATION</scope>
</reference>
<feature type="compositionally biased region" description="Polar residues" evidence="1">
    <location>
        <begin position="30"/>
        <end position="46"/>
    </location>
</feature>
<protein>
    <submittedName>
        <fullName evidence="3">Uncharacterized protein</fullName>
    </submittedName>
</protein>
<feature type="compositionally biased region" description="Polar residues" evidence="1">
    <location>
        <begin position="142"/>
        <end position="159"/>
    </location>
</feature>
<dbReference type="Proteomes" id="UP000887572">
    <property type="component" value="Unplaced"/>
</dbReference>
<sequence length="169" mass="18816">MLLIHIGILLVTFDNNYEENADQPQIRPSKPTSPSAVRPPQQQKNPPTIIHLPAKNGRRLPTPTPAEVTDGRGLSVKQTLFILFHLLSPITHPTDRSLHKLPLWPLQPFPLSQGKDSDTLTHQRTIVRIALRGRRKVKSEAAQLTTNGRVQSTARTSLSPLRDLSSLAK</sequence>
<dbReference type="WBParaSite" id="Gr19_v10_g11943.t1">
    <property type="protein sequence ID" value="Gr19_v10_g11943.t1"/>
    <property type="gene ID" value="Gr19_v10_g11943"/>
</dbReference>
<organism evidence="2 3">
    <name type="scientific">Globodera rostochiensis</name>
    <name type="common">Golden nematode worm</name>
    <name type="synonym">Heterodera rostochiensis</name>
    <dbReference type="NCBI Taxonomy" id="31243"/>
    <lineage>
        <taxon>Eukaryota</taxon>
        <taxon>Metazoa</taxon>
        <taxon>Ecdysozoa</taxon>
        <taxon>Nematoda</taxon>
        <taxon>Chromadorea</taxon>
        <taxon>Rhabditida</taxon>
        <taxon>Tylenchina</taxon>
        <taxon>Tylenchomorpha</taxon>
        <taxon>Tylenchoidea</taxon>
        <taxon>Heteroderidae</taxon>
        <taxon>Heteroderinae</taxon>
        <taxon>Globodera</taxon>
    </lineage>
</organism>
<evidence type="ECO:0000256" key="1">
    <source>
        <dbReference type="SAM" id="MobiDB-lite"/>
    </source>
</evidence>